<dbReference type="PANTHER" id="PTHR21231:SF8">
    <property type="entry name" value="GPN-LOOP GTPASE 1"/>
    <property type="match status" value="1"/>
</dbReference>
<dbReference type="InterPro" id="IPR030230">
    <property type="entry name" value="Gpn1/Npa3/XAB1"/>
</dbReference>
<evidence type="ECO:0000256" key="1">
    <source>
        <dbReference type="ARBA" id="ARBA00005290"/>
    </source>
</evidence>
<evidence type="ECO:0000313" key="7">
    <source>
        <dbReference type="Ensembl" id="ENSNMLP00000018858.1"/>
    </source>
</evidence>
<evidence type="ECO:0000256" key="3">
    <source>
        <dbReference type="ARBA" id="ARBA00022801"/>
    </source>
</evidence>
<dbReference type="GO" id="GO:0005737">
    <property type="term" value="C:cytoplasm"/>
    <property type="evidence" value="ECO:0007669"/>
    <property type="project" value="UniProtKB-SubCell"/>
</dbReference>
<evidence type="ECO:0000313" key="8">
    <source>
        <dbReference type="Proteomes" id="UP000694523"/>
    </source>
</evidence>
<comment type="subcellular location">
    <subcellularLocation>
        <location evidence="5">Cytoplasm</location>
    </subcellularLocation>
    <subcellularLocation>
        <location evidence="5">Nucleus</location>
    </subcellularLocation>
</comment>
<keyword evidence="8" id="KW-1185">Reference proteome</keyword>
<keyword evidence="5" id="KW-0963">Cytoplasm</keyword>
<keyword evidence="3 5" id="KW-0378">Hydrolase</keyword>
<organism evidence="7 8">
    <name type="scientific">Neogobius melanostomus</name>
    <name type="common">round goby</name>
    <dbReference type="NCBI Taxonomy" id="47308"/>
    <lineage>
        <taxon>Eukaryota</taxon>
        <taxon>Metazoa</taxon>
        <taxon>Chordata</taxon>
        <taxon>Craniata</taxon>
        <taxon>Vertebrata</taxon>
        <taxon>Euteleostomi</taxon>
        <taxon>Actinopterygii</taxon>
        <taxon>Neopterygii</taxon>
        <taxon>Teleostei</taxon>
        <taxon>Neoteleostei</taxon>
        <taxon>Acanthomorphata</taxon>
        <taxon>Gobiaria</taxon>
        <taxon>Gobiiformes</taxon>
        <taxon>Gobioidei</taxon>
        <taxon>Gobiidae</taxon>
        <taxon>Benthophilinae</taxon>
        <taxon>Neogobiini</taxon>
        <taxon>Neogobius</taxon>
    </lineage>
</organism>
<comment type="subunit">
    <text evidence="5">Binds to RNA polymerase II.</text>
</comment>
<dbReference type="Ensembl" id="ENSNMLT00000021202.1">
    <property type="protein sequence ID" value="ENSNMLP00000018858.1"/>
    <property type="gene ID" value="ENSNMLG00000011735.1"/>
</dbReference>
<comment type="similarity">
    <text evidence="1 5">Belongs to the GPN-loop GTPase family.</text>
</comment>
<evidence type="ECO:0000256" key="4">
    <source>
        <dbReference type="ARBA" id="ARBA00023134"/>
    </source>
</evidence>
<accession>A0A8C6TDX8</accession>
<evidence type="ECO:0000256" key="6">
    <source>
        <dbReference type="SAM" id="MobiDB-lite"/>
    </source>
</evidence>
<dbReference type="InterPro" id="IPR004130">
    <property type="entry name" value="Gpn"/>
</dbReference>
<name>A0A8C6TDX8_9GOBI</name>
<dbReference type="Proteomes" id="UP000694523">
    <property type="component" value="Unplaced"/>
</dbReference>
<dbReference type="GO" id="GO:0005525">
    <property type="term" value="F:GTP binding"/>
    <property type="evidence" value="ECO:0007669"/>
    <property type="project" value="UniProtKB-KW"/>
</dbReference>
<sequence>TVTVAIVLFISTGGTEEHFATAPGGDNPVCLIVLGMAGSGKTTFVQRLTAYLHSKKAPPYVINLDPAVHEVPFPANIDIRDTVNYKEVMRQYGLGPNGGIVTSLNLFATRFDQVSSPFVRHHHHRGFAFETQCFAVFQASTFPCVVLYIMDTSRCVSPVTFMSNMLYACSILYKTRLPFIVVFNKTDIIDHTFAVEWMQDFEVFQDALNQETSYVSNLTRSMSLVLDEFYTSLRAVGVSAVTGSGLDQLFVQVEEAAKEYEREYRPEYERLRTELAQAQSKKQQEQLERLGKDLGEVSMSTTSTAEADVAGPSDLILTRGNGEEDEEEPIDSDTDDLDHTATEESKEHESFGNFLKTRKEAVQVRNKKCSLPEGL</sequence>
<keyword evidence="4 5" id="KW-0342">GTP-binding</keyword>
<comment type="function">
    <text evidence="5">Small GTPase required for proper nuclear import of RNA polymerase II (RNAPII). May act at an RNAP assembly step prior to nuclear import.</text>
</comment>
<dbReference type="Pfam" id="PF03029">
    <property type="entry name" value="ATP_bind_1"/>
    <property type="match status" value="1"/>
</dbReference>
<keyword evidence="2 5" id="KW-0547">Nucleotide-binding</keyword>
<dbReference type="CDD" id="cd17870">
    <property type="entry name" value="GPN1"/>
    <property type="match status" value="1"/>
</dbReference>
<reference evidence="7" key="1">
    <citation type="submission" date="2025-08" db="UniProtKB">
        <authorList>
            <consortium name="Ensembl"/>
        </authorList>
    </citation>
    <scope>IDENTIFICATION</scope>
</reference>
<dbReference type="InterPro" id="IPR027417">
    <property type="entry name" value="P-loop_NTPase"/>
</dbReference>
<dbReference type="PANTHER" id="PTHR21231">
    <property type="entry name" value="XPA-BINDING PROTEIN 1-RELATED"/>
    <property type="match status" value="1"/>
</dbReference>
<protein>
    <recommendedName>
        <fullName evidence="5">GPN-loop GTPase</fullName>
        <ecNumber evidence="5">3.6.5.-</ecNumber>
    </recommendedName>
</protein>
<dbReference type="EC" id="3.6.5.-" evidence="5"/>
<proteinExistence type="inferred from homology"/>
<dbReference type="GO" id="GO:0003924">
    <property type="term" value="F:GTPase activity"/>
    <property type="evidence" value="ECO:0007669"/>
    <property type="project" value="InterPro"/>
</dbReference>
<feature type="compositionally biased region" description="Basic and acidic residues" evidence="6">
    <location>
        <begin position="337"/>
        <end position="350"/>
    </location>
</feature>
<reference evidence="7" key="2">
    <citation type="submission" date="2025-09" db="UniProtKB">
        <authorList>
            <consortium name="Ensembl"/>
        </authorList>
    </citation>
    <scope>IDENTIFICATION</scope>
</reference>
<feature type="compositionally biased region" description="Acidic residues" evidence="6">
    <location>
        <begin position="323"/>
        <end position="336"/>
    </location>
</feature>
<evidence type="ECO:0000256" key="5">
    <source>
        <dbReference type="RuleBase" id="RU365059"/>
    </source>
</evidence>
<dbReference type="Gene3D" id="3.40.50.300">
    <property type="entry name" value="P-loop containing nucleotide triphosphate hydrolases"/>
    <property type="match status" value="1"/>
</dbReference>
<dbReference type="SUPFAM" id="SSF52540">
    <property type="entry name" value="P-loop containing nucleoside triphosphate hydrolases"/>
    <property type="match status" value="1"/>
</dbReference>
<dbReference type="GO" id="GO:0005634">
    <property type="term" value="C:nucleus"/>
    <property type="evidence" value="ECO:0007669"/>
    <property type="project" value="UniProtKB-SubCell"/>
</dbReference>
<dbReference type="AlphaFoldDB" id="A0A8C6TDX8"/>
<feature type="region of interest" description="Disordered" evidence="6">
    <location>
        <begin position="299"/>
        <end position="354"/>
    </location>
</feature>
<evidence type="ECO:0000256" key="2">
    <source>
        <dbReference type="ARBA" id="ARBA00022741"/>
    </source>
</evidence>